<keyword evidence="3" id="KW-1185">Reference proteome</keyword>
<evidence type="ECO:0000313" key="3">
    <source>
        <dbReference type="Proteomes" id="UP000728032"/>
    </source>
</evidence>
<reference evidence="2" key="1">
    <citation type="submission" date="2020-11" db="EMBL/GenBank/DDBJ databases">
        <authorList>
            <person name="Tran Van P."/>
        </authorList>
    </citation>
    <scope>NUCLEOTIDE SEQUENCE</scope>
</reference>
<sequence>MNVSLNPYHRQSGPTGSVHRISGAGISSSGESMMASNSCASDQKKWGDTTSRSGEISRIFVAPIDYKSASCPEIVLGDFPLFYVIGVRRVGVNGILICHLIEDLNVSYKEQRFGNYGNIR</sequence>
<name>A0A7R9MNY6_9ACAR</name>
<dbReference type="Proteomes" id="UP000728032">
    <property type="component" value="Unassembled WGS sequence"/>
</dbReference>
<evidence type="ECO:0000313" key="2">
    <source>
        <dbReference type="EMBL" id="CAD7663418.1"/>
    </source>
</evidence>
<proteinExistence type="predicted"/>
<feature type="region of interest" description="Disordered" evidence="1">
    <location>
        <begin position="1"/>
        <end position="50"/>
    </location>
</feature>
<dbReference type="EMBL" id="CAJPVJ010032426">
    <property type="protein sequence ID" value="CAG2180555.1"/>
    <property type="molecule type" value="Genomic_DNA"/>
</dbReference>
<evidence type="ECO:0000256" key="1">
    <source>
        <dbReference type="SAM" id="MobiDB-lite"/>
    </source>
</evidence>
<feature type="compositionally biased region" description="Low complexity" evidence="1">
    <location>
        <begin position="21"/>
        <end position="38"/>
    </location>
</feature>
<organism evidence="2">
    <name type="scientific">Oppiella nova</name>
    <dbReference type="NCBI Taxonomy" id="334625"/>
    <lineage>
        <taxon>Eukaryota</taxon>
        <taxon>Metazoa</taxon>
        <taxon>Ecdysozoa</taxon>
        <taxon>Arthropoda</taxon>
        <taxon>Chelicerata</taxon>
        <taxon>Arachnida</taxon>
        <taxon>Acari</taxon>
        <taxon>Acariformes</taxon>
        <taxon>Sarcoptiformes</taxon>
        <taxon>Oribatida</taxon>
        <taxon>Brachypylina</taxon>
        <taxon>Oppioidea</taxon>
        <taxon>Oppiidae</taxon>
        <taxon>Oppiella</taxon>
    </lineage>
</organism>
<gene>
    <name evidence="2" type="ORF">ONB1V03_LOCUS19976</name>
</gene>
<feature type="non-terminal residue" evidence="2">
    <location>
        <position position="120"/>
    </location>
</feature>
<accession>A0A7R9MNY6</accession>
<dbReference type="EMBL" id="OC947251">
    <property type="protein sequence ID" value="CAD7663418.1"/>
    <property type="molecule type" value="Genomic_DNA"/>
</dbReference>
<dbReference type="AlphaFoldDB" id="A0A7R9MNY6"/>
<protein>
    <submittedName>
        <fullName evidence="2">Uncharacterized protein</fullName>
    </submittedName>
</protein>